<protein>
    <recommendedName>
        <fullName evidence="3">BZIP domain-containing protein</fullName>
    </recommendedName>
</protein>
<evidence type="ECO:0000313" key="5">
    <source>
        <dbReference type="Proteomes" id="UP001251528"/>
    </source>
</evidence>
<evidence type="ECO:0000256" key="2">
    <source>
        <dbReference type="SAM" id="SignalP"/>
    </source>
</evidence>
<gene>
    <name evidence="4" type="ORF">QQS21_007353</name>
</gene>
<dbReference type="PROSITE" id="PS00036">
    <property type="entry name" value="BZIP_BASIC"/>
    <property type="match status" value="1"/>
</dbReference>
<feature type="compositionally biased region" description="Low complexity" evidence="1">
    <location>
        <begin position="35"/>
        <end position="46"/>
    </location>
</feature>
<name>A0AAJ0CKW5_9HYPO</name>
<comment type="caution">
    <text evidence="4">The sequence shown here is derived from an EMBL/GenBank/DDBJ whole genome shotgun (WGS) entry which is preliminary data.</text>
</comment>
<proteinExistence type="predicted"/>
<feature type="compositionally biased region" description="Polar residues" evidence="1">
    <location>
        <begin position="229"/>
        <end position="239"/>
    </location>
</feature>
<evidence type="ECO:0000313" key="4">
    <source>
        <dbReference type="EMBL" id="KAK2594950.1"/>
    </source>
</evidence>
<feature type="compositionally biased region" description="Basic and acidic residues" evidence="1">
    <location>
        <begin position="532"/>
        <end position="543"/>
    </location>
</feature>
<feature type="region of interest" description="Disordered" evidence="1">
    <location>
        <begin position="14"/>
        <end position="54"/>
    </location>
</feature>
<evidence type="ECO:0000256" key="1">
    <source>
        <dbReference type="SAM" id="MobiDB-lite"/>
    </source>
</evidence>
<reference evidence="4" key="1">
    <citation type="submission" date="2023-06" db="EMBL/GenBank/DDBJ databases">
        <title>Conoideocrella luteorostrata (Hypocreales: Clavicipitaceae), a potential biocontrol fungus for elongate hemlock scale in United States Christmas tree production areas.</title>
        <authorList>
            <person name="Barrett H."/>
            <person name="Lovett B."/>
            <person name="Macias A.M."/>
            <person name="Stajich J.E."/>
            <person name="Kasson M.T."/>
        </authorList>
    </citation>
    <scope>NUCLEOTIDE SEQUENCE</scope>
    <source>
        <strain evidence="4">ARSEF 14590</strain>
    </source>
</reference>
<organism evidence="4 5">
    <name type="scientific">Conoideocrella luteorostrata</name>
    <dbReference type="NCBI Taxonomy" id="1105319"/>
    <lineage>
        <taxon>Eukaryota</taxon>
        <taxon>Fungi</taxon>
        <taxon>Dikarya</taxon>
        <taxon>Ascomycota</taxon>
        <taxon>Pezizomycotina</taxon>
        <taxon>Sordariomycetes</taxon>
        <taxon>Hypocreomycetidae</taxon>
        <taxon>Hypocreales</taxon>
        <taxon>Clavicipitaceae</taxon>
        <taxon>Conoideocrella</taxon>
    </lineage>
</organism>
<evidence type="ECO:0000259" key="3">
    <source>
        <dbReference type="PROSITE" id="PS50217"/>
    </source>
</evidence>
<feature type="compositionally biased region" description="Polar residues" evidence="1">
    <location>
        <begin position="508"/>
        <end position="519"/>
    </location>
</feature>
<sequence length="645" mass="69497">LVLILFLTNLAHPTTVLPPQAPLSNDSPGSAVSDSTTGTTPNSPQTPSTPPWREGELTTAASLQGLTQVKALEKARDQCAGPQDQKRSGVQVSMSQRETATRPTSRRSSASSVRSAETVTRSFGPSISGHDVAIDNIKSQNRDSPSRGQQIPPRSLGMLNILNPPGSRPTGPQGINDSASHISRPPRTYSTSMQGVPQQPVSGHSASASYPGTPSGTLSSSTVLGPERQSPTMGYSFSDLNEPRKVLSPKMPRPSSLGQSSGLPREIDSRPQAYVPSVAPAKRPYNSDTPNKTRQLPSLHHTPGIAQAAGPQTLTPPPRSRAPDVSHVLAQPGHPRDISGMPRHPHTQFQPSSSLGQLPAVSRPPEGLTAWSEVMRRSSMGGPGVLEGQQAFMTLPGSDTPIPVQVDYSQASKKADEKRQRNAKASTRHRRKKKTIQEENVRQLQDLRDEREQIAEELEHMRHQRDFYRDERNRLRDIVSRTHGIHQHAAGPPSPTPTRSTGSHTDRSPATQHHMSTPTPGYAGDVVSIDRTGQRPKPEERPEYTGPGFIPGMAPAALTSPHGQPYGVVTPRPPSAASSGSGDRLPPLRAMEGPSPVVQHLGSRQGHEQDPTTGQWRPVPPRQVETGWATASRKLGEGQSQSHPW</sequence>
<feature type="chain" id="PRO_5042472800" description="BZIP domain-containing protein" evidence="2">
    <location>
        <begin position="17"/>
        <end position="645"/>
    </location>
</feature>
<feature type="domain" description="BZIP" evidence="3">
    <location>
        <begin position="412"/>
        <end position="475"/>
    </location>
</feature>
<feature type="compositionally biased region" description="Low complexity" evidence="1">
    <location>
        <begin position="97"/>
        <end position="120"/>
    </location>
</feature>
<accession>A0AAJ0CKW5</accession>
<dbReference type="EMBL" id="JASWJB010000149">
    <property type="protein sequence ID" value="KAK2594950.1"/>
    <property type="molecule type" value="Genomic_DNA"/>
</dbReference>
<feature type="region of interest" description="Disordered" evidence="1">
    <location>
        <begin position="410"/>
        <end position="436"/>
    </location>
</feature>
<dbReference type="Proteomes" id="UP001251528">
    <property type="component" value="Unassembled WGS sequence"/>
</dbReference>
<feature type="non-terminal residue" evidence="4">
    <location>
        <position position="1"/>
    </location>
</feature>
<dbReference type="AlphaFoldDB" id="A0AAJ0CKW5"/>
<keyword evidence="2" id="KW-0732">Signal</keyword>
<feature type="compositionally biased region" description="Polar residues" evidence="1">
    <location>
        <begin position="347"/>
        <end position="356"/>
    </location>
</feature>
<feature type="compositionally biased region" description="Polar residues" evidence="1">
    <location>
        <begin position="188"/>
        <end position="210"/>
    </location>
</feature>
<dbReference type="GO" id="GO:0003700">
    <property type="term" value="F:DNA-binding transcription factor activity"/>
    <property type="evidence" value="ECO:0007669"/>
    <property type="project" value="InterPro"/>
</dbReference>
<feature type="signal peptide" evidence="2">
    <location>
        <begin position="1"/>
        <end position="16"/>
    </location>
</feature>
<dbReference type="PROSITE" id="PS50217">
    <property type="entry name" value="BZIP"/>
    <property type="match status" value="1"/>
</dbReference>
<feature type="compositionally biased region" description="Polar residues" evidence="1">
    <location>
        <begin position="286"/>
        <end position="296"/>
    </location>
</feature>
<feature type="region of interest" description="Disordered" evidence="1">
    <location>
        <begin position="75"/>
        <end position="363"/>
    </location>
</feature>
<feature type="compositionally biased region" description="Low complexity" evidence="1">
    <location>
        <begin position="211"/>
        <end position="226"/>
    </location>
</feature>
<feature type="region of interest" description="Disordered" evidence="1">
    <location>
        <begin position="483"/>
        <end position="645"/>
    </location>
</feature>
<feature type="compositionally biased region" description="Polar residues" evidence="1">
    <location>
        <begin position="22"/>
        <end position="34"/>
    </location>
</feature>
<dbReference type="InterPro" id="IPR004827">
    <property type="entry name" value="bZIP"/>
</dbReference>
<keyword evidence="5" id="KW-1185">Reference proteome</keyword>